<comment type="caution">
    <text evidence="1">The sequence shown here is derived from an EMBL/GenBank/DDBJ whole genome shotgun (WGS) entry which is preliminary data.</text>
</comment>
<proteinExistence type="predicted"/>
<sequence>MKAKLEIELRDVLKKELLLVNEIYKSYLKIKENIDNKNEIGLKEIANKTKISLENFKEIEIKRDEIWKKFTQNENFKSTYEAVEKLTTIYKKEIYDYLHKLKIGILNIKSLNCIIQNYVNTSLDMLAIIFQDIQESVENVTYKNPYGPKIGRSNEASVLINKKL</sequence>
<dbReference type="RefSeq" id="WP_004790428.1">
    <property type="nucleotide sequence ID" value="NZ_CAXOVK010000002.1"/>
</dbReference>
<organism evidence="1 2">
    <name type="scientific">Borreliella afzelii</name>
    <name type="common">Borrelia afzelii</name>
    <dbReference type="NCBI Taxonomy" id="29518"/>
    <lineage>
        <taxon>Bacteria</taxon>
        <taxon>Pseudomonadati</taxon>
        <taxon>Spirochaetota</taxon>
        <taxon>Spirochaetia</taxon>
        <taxon>Spirochaetales</taxon>
        <taxon>Borreliaceae</taxon>
        <taxon>Borreliella</taxon>
    </lineage>
</organism>
<dbReference type="AlphaFoldDB" id="A0AB34Z221"/>
<dbReference type="EMBL" id="JACHGM010000002">
    <property type="protein sequence ID" value="MBB5141259.1"/>
    <property type="molecule type" value="Genomic_DNA"/>
</dbReference>
<dbReference type="GeneID" id="76831715"/>
<evidence type="ECO:0000313" key="1">
    <source>
        <dbReference type="EMBL" id="MBB5141259.1"/>
    </source>
</evidence>
<evidence type="ECO:0000313" key="2">
    <source>
        <dbReference type="Proteomes" id="UP000529652"/>
    </source>
</evidence>
<dbReference type="Proteomes" id="UP000529652">
    <property type="component" value="Unassembled WGS sequence"/>
</dbReference>
<gene>
    <name evidence="1" type="ORF">HNP63_000670</name>
</gene>
<protein>
    <submittedName>
        <fullName evidence="1">SRNA-binding carbon storage regulator CsrA</fullName>
    </submittedName>
</protein>
<accession>A0AB34Z221</accession>
<name>A0AB34Z221_BORAF</name>
<reference evidence="1 2" key="1">
    <citation type="submission" date="2020-08" db="EMBL/GenBank/DDBJ databases">
        <title>Genomic Encyclopedia of Type Strains, Phase IV (KMG-IV): sequencing the most valuable type-strain genomes for metagenomic binning, comparative biology and taxonomic classification.</title>
        <authorList>
            <person name="Goeker M."/>
        </authorList>
    </citation>
    <scope>NUCLEOTIDE SEQUENCE [LARGE SCALE GENOMIC DNA]</scope>
    <source>
        <strain evidence="1 2">DSM 10508</strain>
    </source>
</reference>